<proteinExistence type="predicted"/>
<keyword evidence="1" id="KW-0732">Signal</keyword>
<evidence type="ECO:0000256" key="1">
    <source>
        <dbReference type="SAM" id="SignalP"/>
    </source>
</evidence>
<feature type="chain" id="PRO_5016806300" evidence="1">
    <location>
        <begin position="19"/>
        <end position="308"/>
    </location>
</feature>
<dbReference type="InterPro" id="IPR002491">
    <property type="entry name" value="ABC_transptr_periplasmic_BD"/>
</dbReference>
<organism evidence="3 4">
    <name type="scientific">Pseudomonas fluorescens</name>
    <dbReference type="NCBI Taxonomy" id="294"/>
    <lineage>
        <taxon>Bacteria</taxon>
        <taxon>Pseudomonadati</taxon>
        <taxon>Pseudomonadota</taxon>
        <taxon>Gammaproteobacteria</taxon>
        <taxon>Pseudomonadales</taxon>
        <taxon>Pseudomonadaceae</taxon>
        <taxon>Pseudomonas</taxon>
    </lineage>
</organism>
<sequence length="308" mass="33262">MRRLVFWGALLCALPVWADSYRNCGETWNAPVSPPSRIVALNQHAADLVLALGAGSALAGVAYLDDTGASQSEYFGVPVIAPRYPSSEVLYAQKPDLVIGGFTSAFGIGVTSRSGLRRNGVASYLLESACNGHSLDYFEHIRNDLSTLGALLHKQPRARELNGALDADLNRARALAGSGKPLSVFYLDSEVNGLDSEGRRGFVTPLLAAAGARNLFADINQYRVTVSRETLLASDPDVILLADAQWSPASRKRQLLRQDPVLSTLRAVRENRMIDIPFTHLLPTVDSGRVALGLAQQFRALQVADANH</sequence>
<evidence type="ECO:0000313" key="4">
    <source>
        <dbReference type="Proteomes" id="UP000254535"/>
    </source>
</evidence>
<feature type="domain" description="Fe/B12 periplasmic-binding" evidence="2">
    <location>
        <begin position="37"/>
        <end position="306"/>
    </location>
</feature>
<dbReference type="PANTHER" id="PTHR30535">
    <property type="entry name" value="VITAMIN B12-BINDING PROTEIN"/>
    <property type="match status" value="1"/>
</dbReference>
<evidence type="ECO:0000259" key="2">
    <source>
        <dbReference type="PROSITE" id="PS50983"/>
    </source>
</evidence>
<evidence type="ECO:0000313" key="3">
    <source>
        <dbReference type="EMBL" id="AXJ04789.1"/>
    </source>
</evidence>
<dbReference type="Gene3D" id="3.40.50.1980">
    <property type="entry name" value="Nitrogenase molybdenum iron protein domain"/>
    <property type="match status" value="2"/>
</dbReference>
<dbReference type="InterPro" id="IPR050902">
    <property type="entry name" value="ABC_Transporter_SBP"/>
</dbReference>
<dbReference type="AlphaFoldDB" id="A0A345UWD7"/>
<name>A0A345UWD7_PSEFL</name>
<dbReference type="PANTHER" id="PTHR30535:SF7">
    <property type="entry name" value="IRON(III) DICITRATE-BINDING PROTEIN"/>
    <property type="match status" value="1"/>
</dbReference>
<accession>A0A345UWD7</accession>
<dbReference type="Pfam" id="PF01497">
    <property type="entry name" value="Peripla_BP_2"/>
    <property type="match status" value="1"/>
</dbReference>
<dbReference type="Proteomes" id="UP000254535">
    <property type="component" value="Chromosome"/>
</dbReference>
<gene>
    <name evidence="3" type="ORF">CFN16_11860</name>
</gene>
<dbReference type="SUPFAM" id="SSF53807">
    <property type="entry name" value="Helical backbone' metal receptor"/>
    <property type="match status" value="1"/>
</dbReference>
<protein>
    <submittedName>
        <fullName evidence="3">Iron ABC transporter substrate-binding protein</fullName>
    </submittedName>
</protein>
<reference evidence="3 4" key="1">
    <citation type="submission" date="2017-07" db="EMBL/GenBank/DDBJ databases">
        <title>Genome sequence of Pseudomonas NEP1.</title>
        <authorList>
            <person name="Nascimento F.X."/>
        </authorList>
    </citation>
    <scope>NUCLEOTIDE SEQUENCE [LARGE SCALE GENOMIC DNA]</scope>
    <source>
        <strain evidence="3 4">NEP1</strain>
    </source>
</reference>
<dbReference type="RefSeq" id="WP_115077636.1">
    <property type="nucleotide sequence ID" value="NZ_CP022313.1"/>
</dbReference>
<dbReference type="EMBL" id="CP022313">
    <property type="protein sequence ID" value="AXJ04789.1"/>
    <property type="molecule type" value="Genomic_DNA"/>
</dbReference>
<feature type="signal peptide" evidence="1">
    <location>
        <begin position="1"/>
        <end position="18"/>
    </location>
</feature>
<dbReference type="PROSITE" id="PS50983">
    <property type="entry name" value="FE_B12_PBP"/>
    <property type="match status" value="1"/>
</dbReference>